<proteinExistence type="predicted"/>
<organism evidence="1 2">
    <name type="scientific">Candidatus Daviesbacteria bacterium GW2011_GWA2_38_24</name>
    <dbReference type="NCBI Taxonomy" id="1618422"/>
    <lineage>
        <taxon>Bacteria</taxon>
        <taxon>Candidatus Daviesiibacteriota</taxon>
    </lineage>
</organism>
<evidence type="ECO:0000313" key="2">
    <source>
        <dbReference type="Proteomes" id="UP000034235"/>
    </source>
</evidence>
<reference evidence="1 2" key="1">
    <citation type="journal article" date="2015" name="Nature">
        <title>rRNA introns, odd ribosomes, and small enigmatic genomes across a large radiation of phyla.</title>
        <authorList>
            <person name="Brown C.T."/>
            <person name="Hug L.A."/>
            <person name="Thomas B.C."/>
            <person name="Sharon I."/>
            <person name="Castelle C.J."/>
            <person name="Singh A."/>
            <person name="Wilkins M.J."/>
            <person name="Williams K.H."/>
            <person name="Banfield J.F."/>
        </authorList>
    </citation>
    <scope>NUCLEOTIDE SEQUENCE [LARGE SCALE GENOMIC DNA]</scope>
</reference>
<dbReference type="EMBL" id="LBUP01000005">
    <property type="protein sequence ID" value="KKQ66410.1"/>
    <property type="molecule type" value="Genomic_DNA"/>
</dbReference>
<evidence type="ECO:0000313" key="1">
    <source>
        <dbReference type="EMBL" id="KKQ66410.1"/>
    </source>
</evidence>
<protein>
    <recommendedName>
        <fullName evidence="3">Transglutaminase-like domain-containing protein</fullName>
    </recommendedName>
</protein>
<evidence type="ECO:0008006" key="3">
    <source>
        <dbReference type="Google" id="ProtNLM"/>
    </source>
</evidence>
<sequence length="189" mass="22138">MEFLPFEHLRSFLRNKEDLFYQNLAKLADARGLGVEYFQHPTSHRWTQVFTGAGLCLISSEILLQVLKAKYGFDARVRVVHTDDVLMKNHPSGKRKPHAWINVDTSDRGTIFIDPTHGQVNYRLNRIVIDQQYLQPGYFGYTIPPSDITAVCQENFQFKQNQSLELEKLPRYDQKPTRLYMQTYLNLRT</sequence>
<name>A0A0G0JTP8_9BACT</name>
<dbReference type="Proteomes" id="UP000034235">
    <property type="component" value="Unassembled WGS sequence"/>
</dbReference>
<dbReference type="AlphaFoldDB" id="A0A0G0JTP8"/>
<comment type="caution">
    <text evidence="1">The sequence shown here is derived from an EMBL/GenBank/DDBJ whole genome shotgun (WGS) entry which is preliminary data.</text>
</comment>
<gene>
    <name evidence="1" type="ORF">US86_C0005G0021</name>
</gene>
<accession>A0A0G0JTP8</accession>